<keyword evidence="1" id="KW-0597">Phosphoprotein</keyword>
<dbReference type="GO" id="GO:0033290">
    <property type="term" value="C:eukaryotic 48S preinitiation complex"/>
    <property type="evidence" value="ECO:0007669"/>
    <property type="project" value="TreeGrafter"/>
</dbReference>
<reference evidence="3 4" key="1">
    <citation type="journal article" date="2019" name="Nat. Plants">
        <title>Genome sequencing of Musa balbisiana reveals subgenome evolution and function divergence in polyploid bananas.</title>
        <authorList>
            <person name="Yao X."/>
        </authorList>
    </citation>
    <scope>NUCLEOTIDE SEQUENCE [LARGE SCALE GENOMIC DNA]</scope>
    <source>
        <strain evidence="4">cv. DH-PKW</strain>
        <tissue evidence="3">Leaves</tissue>
    </source>
</reference>
<name>A0A4S8IUT4_MUSBA</name>
<sequence>MLRTLPIFLSLFSSHRGLRDALANQLHEILIPRRRILSVSSLIKVGCQEPVMVLRVDRDKGYIDFSKRRVSEEDIQACEERYTKSKLVRSIMRHVAETLDIDLVELYIHVGWPLYRKYGHAFEAFKIIVTDPDSVLDSLTRQVKEVGPDGQEVTKVVSAVTPEVKDALVKNIRRRMTPQPLKIRADIEMKCFQFDGVLHIKEAMRKAEAAGNDDCPVKIKLVAPPLYVLTTQTLDEEQGISVLNNAIKACTEEIERYKGKLTLKEAPRAVSERRWHAIR</sequence>
<dbReference type="Pfam" id="PF07541">
    <property type="entry name" value="EIF_2_alpha"/>
    <property type="match status" value="1"/>
</dbReference>
<dbReference type="InterPro" id="IPR024054">
    <property type="entry name" value="TIF2_asu_middle_sf"/>
</dbReference>
<dbReference type="Gene3D" id="2.40.50.140">
    <property type="entry name" value="Nucleic acid-binding proteins"/>
    <property type="match status" value="1"/>
</dbReference>
<dbReference type="Proteomes" id="UP000317650">
    <property type="component" value="Chromosome 10"/>
</dbReference>
<dbReference type="PANTHER" id="PTHR10602">
    <property type="entry name" value="EUKARYOTIC TRANSLATION INITIATION FACTOR 2 SUBUNIT 1"/>
    <property type="match status" value="1"/>
</dbReference>
<evidence type="ECO:0000256" key="2">
    <source>
        <dbReference type="ARBA" id="ARBA00022917"/>
    </source>
</evidence>
<comment type="caution">
    <text evidence="3">The sequence shown here is derived from an EMBL/GenBank/DDBJ whole genome shotgun (WGS) entry which is preliminary data.</text>
</comment>
<dbReference type="InterPro" id="IPR011488">
    <property type="entry name" value="TIF_2_asu"/>
</dbReference>
<dbReference type="AlphaFoldDB" id="A0A4S8IUT4"/>
<dbReference type="InterPro" id="IPR012340">
    <property type="entry name" value="NA-bd_OB-fold"/>
</dbReference>
<dbReference type="SUPFAM" id="SSF116742">
    <property type="entry name" value="eIF2alpha middle domain-like"/>
    <property type="match status" value="1"/>
</dbReference>
<keyword evidence="4" id="KW-1185">Reference proteome</keyword>
<dbReference type="SUPFAM" id="SSF110993">
    <property type="entry name" value="eIF-2-alpha, C-terminal domain"/>
    <property type="match status" value="1"/>
</dbReference>
<dbReference type="Gene3D" id="3.30.70.1130">
    <property type="entry name" value="EIF_2_alpha"/>
    <property type="match status" value="1"/>
</dbReference>
<dbReference type="GO" id="GO:0005850">
    <property type="term" value="C:eukaryotic translation initiation factor 2 complex"/>
    <property type="evidence" value="ECO:0007669"/>
    <property type="project" value="TreeGrafter"/>
</dbReference>
<dbReference type="GO" id="GO:0003743">
    <property type="term" value="F:translation initiation factor activity"/>
    <property type="evidence" value="ECO:0007669"/>
    <property type="project" value="InterPro"/>
</dbReference>
<dbReference type="FunFam" id="1.10.150.190:FF:000003">
    <property type="entry name" value="Eukaryotic translation initiation factor 2 subunit alpha"/>
    <property type="match status" value="1"/>
</dbReference>
<evidence type="ECO:0000313" key="3">
    <source>
        <dbReference type="EMBL" id="THU52521.1"/>
    </source>
</evidence>
<keyword evidence="2" id="KW-0648">Protein biosynthesis</keyword>
<organism evidence="3 4">
    <name type="scientific">Musa balbisiana</name>
    <name type="common">Banana</name>
    <dbReference type="NCBI Taxonomy" id="52838"/>
    <lineage>
        <taxon>Eukaryota</taxon>
        <taxon>Viridiplantae</taxon>
        <taxon>Streptophyta</taxon>
        <taxon>Embryophyta</taxon>
        <taxon>Tracheophyta</taxon>
        <taxon>Spermatophyta</taxon>
        <taxon>Magnoliopsida</taxon>
        <taxon>Liliopsida</taxon>
        <taxon>Zingiberales</taxon>
        <taxon>Musaceae</taxon>
        <taxon>Musa</taxon>
    </lineage>
</organism>
<evidence type="ECO:0008006" key="5">
    <source>
        <dbReference type="Google" id="ProtNLM"/>
    </source>
</evidence>
<dbReference type="STRING" id="52838.A0A4S8IUT4"/>
<dbReference type="EMBL" id="PYDT01000008">
    <property type="protein sequence ID" value="THU52521.1"/>
    <property type="molecule type" value="Genomic_DNA"/>
</dbReference>
<accession>A0A4S8IUT4</accession>
<evidence type="ECO:0000256" key="1">
    <source>
        <dbReference type="ARBA" id="ARBA00022553"/>
    </source>
</evidence>
<dbReference type="PANTHER" id="PTHR10602:SF0">
    <property type="entry name" value="EUKARYOTIC TRANSLATION INITIATION FACTOR 2 SUBUNIT 1"/>
    <property type="match status" value="1"/>
</dbReference>
<dbReference type="GO" id="GO:0043022">
    <property type="term" value="F:ribosome binding"/>
    <property type="evidence" value="ECO:0007669"/>
    <property type="project" value="TreeGrafter"/>
</dbReference>
<dbReference type="GO" id="GO:0003723">
    <property type="term" value="F:RNA binding"/>
    <property type="evidence" value="ECO:0007669"/>
    <property type="project" value="InterPro"/>
</dbReference>
<dbReference type="Gene3D" id="1.10.150.190">
    <property type="entry name" value="Translation initiation factor 2, subunit 1, domain 2"/>
    <property type="match status" value="1"/>
</dbReference>
<evidence type="ECO:0000313" key="4">
    <source>
        <dbReference type="Proteomes" id="UP000317650"/>
    </source>
</evidence>
<proteinExistence type="predicted"/>
<protein>
    <recommendedName>
        <fullName evidence="5">S1 motif domain-containing protein</fullName>
    </recommendedName>
</protein>
<dbReference type="InterPro" id="IPR024055">
    <property type="entry name" value="TIF2_asu_C"/>
</dbReference>
<gene>
    <name evidence="3" type="ORF">C4D60_Mb10t04850</name>
</gene>